<comment type="caution">
    <text evidence="2">The sequence shown here is derived from an EMBL/GenBank/DDBJ whole genome shotgun (WGS) entry which is preliminary data.</text>
</comment>
<evidence type="ECO:0000259" key="1">
    <source>
        <dbReference type="Pfam" id="PF12937"/>
    </source>
</evidence>
<evidence type="ECO:0000313" key="3">
    <source>
        <dbReference type="Proteomes" id="UP000095767"/>
    </source>
</evidence>
<dbReference type="Gene3D" id="1.20.1280.50">
    <property type="match status" value="1"/>
</dbReference>
<dbReference type="OrthoDB" id="695616at2759"/>
<dbReference type="STRING" id="888268.A0A1E5WH74"/>
<protein>
    <recommendedName>
        <fullName evidence="1">F-box domain-containing protein</fullName>
    </recommendedName>
</protein>
<dbReference type="Pfam" id="PF12937">
    <property type="entry name" value="F-box-like"/>
    <property type="match status" value="1"/>
</dbReference>
<dbReference type="PANTHER" id="PTHR38926:SF69">
    <property type="entry name" value="F-BOX DOMAIN-CONTAINING PROTEIN"/>
    <property type="match status" value="1"/>
</dbReference>
<reference evidence="2 3" key="1">
    <citation type="submission" date="2016-09" db="EMBL/GenBank/DDBJ databases">
        <title>The draft genome of Dichanthelium oligosanthes: A C3 panicoid grass species.</title>
        <authorList>
            <person name="Studer A.J."/>
            <person name="Schnable J.C."/>
            <person name="Brutnell T.P."/>
        </authorList>
    </citation>
    <scope>NUCLEOTIDE SEQUENCE [LARGE SCALE GENOMIC DNA]</scope>
    <source>
        <strain evidence="3">cv. Kellogg 1175</strain>
        <tissue evidence="2">Leaf</tissue>
    </source>
</reference>
<name>A0A1E5WH74_9POAL</name>
<dbReference type="InterPro" id="IPR001810">
    <property type="entry name" value="F-box_dom"/>
</dbReference>
<dbReference type="Proteomes" id="UP000095767">
    <property type="component" value="Unassembled WGS sequence"/>
</dbReference>
<gene>
    <name evidence="2" type="ORF">BAE44_0002233</name>
</gene>
<dbReference type="EMBL" id="LWDX02008191">
    <property type="protein sequence ID" value="OEL36749.1"/>
    <property type="molecule type" value="Genomic_DNA"/>
</dbReference>
<accession>A0A1E5WH74</accession>
<sequence>MRDWAALPRDILLEVFGRLQHADILRGTGLACSPWWRAAVEEPTLWRAIDVFLNKGDPTNKRAWEARLAMGRAAVDQSVGTCESFAASLTPTSLPTSPPGTIVSACRFSSDLHRKLQIHIVLRSDLSIGIYSI</sequence>
<organism evidence="2 3">
    <name type="scientific">Dichanthelium oligosanthes</name>
    <dbReference type="NCBI Taxonomy" id="888268"/>
    <lineage>
        <taxon>Eukaryota</taxon>
        <taxon>Viridiplantae</taxon>
        <taxon>Streptophyta</taxon>
        <taxon>Embryophyta</taxon>
        <taxon>Tracheophyta</taxon>
        <taxon>Spermatophyta</taxon>
        <taxon>Magnoliopsida</taxon>
        <taxon>Liliopsida</taxon>
        <taxon>Poales</taxon>
        <taxon>Poaceae</taxon>
        <taxon>PACMAD clade</taxon>
        <taxon>Panicoideae</taxon>
        <taxon>Panicodae</taxon>
        <taxon>Paniceae</taxon>
        <taxon>Dichantheliinae</taxon>
        <taxon>Dichanthelium</taxon>
    </lineage>
</organism>
<dbReference type="InterPro" id="IPR036047">
    <property type="entry name" value="F-box-like_dom_sf"/>
</dbReference>
<evidence type="ECO:0000313" key="2">
    <source>
        <dbReference type="EMBL" id="OEL36749.1"/>
    </source>
</evidence>
<dbReference type="AlphaFoldDB" id="A0A1E5WH74"/>
<dbReference type="FunFam" id="1.20.1280.50:FF:000037">
    <property type="entry name" value="F-box protein SKIP19"/>
    <property type="match status" value="1"/>
</dbReference>
<keyword evidence="3" id="KW-1185">Reference proteome</keyword>
<feature type="domain" description="F-box" evidence="1">
    <location>
        <begin position="4"/>
        <end position="50"/>
    </location>
</feature>
<dbReference type="PANTHER" id="PTHR38926">
    <property type="entry name" value="F-BOX DOMAIN CONTAINING PROTEIN, EXPRESSED"/>
    <property type="match status" value="1"/>
</dbReference>
<proteinExistence type="predicted"/>
<dbReference type="SUPFAM" id="SSF81383">
    <property type="entry name" value="F-box domain"/>
    <property type="match status" value="1"/>
</dbReference>